<keyword evidence="4 6" id="KW-1133">Transmembrane helix</keyword>
<dbReference type="PANTHER" id="PTHR30238">
    <property type="entry name" value="MEMBRANE BOUND PREDICTED REDOX MODULATOR"/>
    <property type="match status" value="1"/>
</dbReference>
<feature type="transmembrane region" description="Helical" evidence="6">
    <location>
        <begin position="137"/>
        <end position="160"/>
    </location>
</feature>
<dbReference type="Proteomes" id="UP000282529">
    <property type="component" value="Unassembled WGS sequence"/>
</dbReference>
<feature type="transmembrane region" description="Helical" evidence="6">
    <location>
        <begin position="12"/>
        <end position="35"/>
    </location>
</feature>
<dbReference type="NCBIfam" id="TIGR03717">
    <property type="entry name" value="R_switched_YjbE"/>
    <property type="match status" value="1"/>
</dbReference>
<keyword evidence="3 6" id="KW-0812">Transmembrane</keyword>
<dbReference type="InterPro" id="IPR005496">
    <property type="entry name" value="Integral_membrane_TerC"/>
</dbReference>
<feature type="transmembrane region" description="Helical" evidence="6">
    <location>
        <begin position="166"/>
        <end position="185"/>
    </location>
</feature>
<sequence>MNSVNMLGEFMLGLLNIIFLDLVLAGDNAIVIGLAARNLHPATQKKAIVLGTAGAVVLRIAATLLVVWLLEIPWLRLAGGLLLLWIAYKLLTDGGGPAEVKAGDNIGSAVRTIIVADAAMGLDNVIAIAGAARHNTVLVALGLLISVPIVVWGSTLFIRLLSNFPWIIYAGAAVLGYTAAGMIAEEREMESFFASHPLLRALFYGLVITVILAAGYRKRRSGSADEGQEKAAG</sequence>
<dbReference type="PANTHER" id="PTHR30238:SF4">
    <property type="entry name" value="SLL1022 PROTEIN"/>
    <property type="match status" value="1"/>
</dbReference>
<accession>A0A3N9P855</accession>
<dbReference type="AlphaFoldDB" id="A0A3N9P855"/>
<comment type="subcellular location">
    <subcellularLocation>
        <location evidence="1">Membrane</location>
        <topology evidence="1">Multi-pass membrane protein</topology>
    </subcellularLocation>
</comment>
<dbReference type="OrthoDB" id="5295733at2"/>
<evidence type="ECO:0000256" key="6">
    <source>
        <dbReference type="SAM" id="Phobius"/>
    </source>
</evidence>
<evidence type="ECO:0000313" key="8">
    <source>
        <dbReference type="Proteomes" id="UP000282529"/>
    </source>
</evidence>
<dbReference type="GO" id="GO:0016020">
    <property type="term" value="C:membrane"/>
    <property type="evidence" value="ECO:0007669"/>
    <property type="project" value="UniProtKB-SubCell"/>
</dbReference>
<feature type="transmembrane region" description="Helical" evidence="6">
    <location>
        <begin position="47"/>
        <end position="68"/>
    </location>
</feature>
<evidence type="ECO:0000256" key="3">
    <source>
        <dbReference type="ARBA" id="ARBA00022692"/>
    </source>
</evidence>
<keyword evidence="8" id="KW-1185">Reference proteome</keyword>
<dbReference type="InterPro" id="IPR022301">
    <property type="entry name" value="Integral_membrane_YjbE"/>
</dbReference>
<proteinExistence type="inferred from homology"/>
<dbReference type="EMBL" id="RQPI01000005">
    <property type="protein sequence ID" value="RQW11650.1"/>
    <property type="molecule type" value="Genomic_DNA"/>
</dbReference>
<comment type="caution">
    <text evidence="7">The sequence shown here is derived from an EMBL/GenBank/DDBJ whole genome shotgun (WGS) entry which is preliminary data.</text>
</comment>
<feature type="transmembrane region" description="Helical" evidence="6">
    <location>
        <begin position="197"/>
        <end position="216"/>
    </location>
</feature>
<protein>
    <submittedName>
        <fullName evidence="7">TerC family protein</fullName>
    </submittedName>
</protein>
<evidence type="ECO:0000256" key="2">
    <source>
        <dbReference type="ARBA" id="ARBA00007511"/>
    </source>
</evidence>
<evidence type="ECO:0000313" key="7">
    <source>
        <dbReference type="EMBL" id="RQW11650.1"/>
    </source>
</evidence>
<name>A0A3N9P855_9BACL</name>
<organism evidence="7 8">
    <name type="scientific">Paenibacillus rhizophilus</name>
    <dbReference type="NCBI Taxonomy" id="1850366"/>
    <lineage>
        <taxon>Bacteria</taxon>
        <taxon>Bacillati</taxon>
        <taxon>Bacillota</taxon>
        <taxon>Bacilli</taxon>
        <taxon>Bacillales</taxon>
        <taxon>Paenibacillaceae</taxon>
        <taxon>Paenibacillus</taxon>
    </lineage>
</organism>
<keyword evidence="5 6" id="KW-0472">Membrane</keyword>
<comment type="similarity">
    <text evidence="2">Belongs to the TerC family.</text>
</comment>
<evidence type="ECO:0000256" key="1">
    <source>
        <dbReference type="ARBA" id="ARBA00004141"/>
    </source>
</evidence>
<evidence type="ECO:0000256" key="5">
    <source>
        <dbReference type="ARBA" id="ARBA00023136"/>
    </source>
</evidence>
<evidence type="ECO:0000256" key="4">
    <source>
        <dbReference type="ARBA" id="ARBA00022989"/>
    </source>
</evidence>
<gene>
    <name evidence="7" type="ORF">EH198_11600</name>
</gene>
<dbReference type="Pfam" id="PF03741">
    <property type="entry name" value="TerC"/>
    <property type="match status" value="1"/>
</dbReference>
<reference evidence="7 8" key="1">
    <citation type="submission" date="2018-11" db="EMBL/GenBank/DDBJ databases">
        <title>Genome sequence of strain 7197.</title>
        <authorList>
            <person name="Gao J."/>
            <person name="Sun J."/>
        </authorList>
    </citation>
    <scope>NUCLEOTIDE SEQUENCE [LARGE SCALE GENOMIC DNA]</scope>
    <source>
        <strain evidence="7 8">7197</strain>
    </source>
</reference>